<name>A0A7G8BPS3_9BACT</name>
<proteinExistence type="predicted"/>
<gene>
    <name evidence="1" type="ORF">H7849_11970</name>
</gene>
<protein>
    <recommendedName>
        <fullName evidence="3">Major tropism determinant N-terminal domain-containing protein</fullName>
    </recommendedName>
</protein>
<accession>A0A7G8BPS3</accession>
<dbReference type="AlphaFoldDB" id="A0A7G8BPS3"/>
<dbReference type="EMBL" id="CP060394">
    <property type="protein sequence ID" value="QNI34543.1"/>
    <property type="molecule type" value="Genomic_DNA"/>
</dbReference>
<evidence type="ECO:0000313" key="1">
    <source>
        <dbReference type="EMBL" id="QNI34543.1"/>
    </source>
</evidence>
<dbReference type="KEGG" id="adin:H7849_11970"/>
<keyword evidence="2" id="KW-1185">Reference proteome</keyword>
<dbReference type="RefSeq" id="WP_186746786.1">
    <property type="nucleotide sequence ID" value="NZ_CP060394.1"/>
</dbReference>
<evidence type="ECO:0008006" key="3">
    <source>
        <dbReference type="Google" id="ProtNLM"/>
    </source>
</evidence>
<evidence type="ECO:0000313" key="2">
    <source>
        <dbReference type="Proteomes" id="UP000515312"/>
    </source>
</evidence>
<organism evidence="1 2">
    <name type="scientific">Alloacidobacterium dinghuense</name>
    <dbReference type="NCBI Taxonomy" id="2763107"/>
    <lineage>
        <taxon>Bacteria</taxon>
        <taxon>Pseudomonadati</taxon>
        <taxon>Acidobacteriota</taxon>
        <taxon>Terriglobia</taxon>
        <taxon>Terriglobales</taxon>
        <taxon>Acidobacteriaceae</taxon>
        <taxon>Alloacidobacterium</taxon>
    </lineage>
</organism>
<sequence length="330" mass="32296">MSTLASVIEKGLYSALPAASIPGRLYFATDTEQIWRDNGTSWDNVTPAGASAITALTGDVTATGPGSAAATLAASGVTAGTYNNPTVTFDVKGRATAAINGYFADSGSANAYAVTISPAPSLVAGFGFQMKAAHANTGASTVSINGGTAINITKAGTTALTGGEIAAGQIIELAYDGTEFQIIGGSGSGGGGVTQIIAGTNVTISPSGGTGAVTIDAGGGGGGGNLYGPVDAQTGTSYTLQLSDAPNGLGTVTMNNAANNTVTVPPNSSVNYPVGTVLEFVQLGAGQTALAAGAGVTINTPTSLSCRAQYSTIAIKQIATNVWVAEGDLQ</sequence>
<dbReference type="Proteomes" id="UP000515312">
    <property type="component" value="Chromosome"/>
</dbReference>
<reference evidence="1 2" key="1">
    <citation type="submission" date="2020-08" db="EMBL/GenBank/DDBJ databases">
        <title>Edaphobacter telluris sp. nov. and Acidobacterium dinghuensis sp. nov., two acidobacteria isolated from forest soil.</title>
        <authorList>
            <person name="Fu J."/>
            <person name="Qiu L."/>
        </authorList>
    </citation>
    <scope>NUCLEOTIDE SEQUENCE [LARGE SCALE GENOMIC DNA]</scope>
    <source>
        <strain evidence="1">4Y35</strain>
    </source>
</reference>